<dbReference type="SUPFAM" id="SSF52833">
    <property type="entry name" value="Thioredoxin-like"/>
    <property type="match status" value="1"/>
</dbReference>
<dbReference type="PROSITE" id="PS51355">
    <property type="entry name" value="GLUTATHIONE_PEROXID_3"/>
    <property type="match status" value="1"/>
</dbReference>
<evidence type="ECO:0000256" key="3">
    <source>
        <dbReference type="ARBA" id="ARBA00023002"/>
    </source>
</evidence>
<name>A0A150XAV6_9BACT</name>
<evidence type="ECO:0000256" key="1">
    <source>
        <dbReference type="ARBA" id="ARBA00006926"/>
    </source>
</evidence>
<dbReference type="GO" id="GO:0034599">
    <property type="term" value="P:cellular response to oxidative stress"/>
    <property type="evidence" value="ECO:0007669"/>
    <property type="project" value="TreeGrafter"/>
</dbReference>
<dbReference type="PANTHER" id="PTHR11592">
    <property type="entry name" value="GLUTATHIONE PEROXIDASE"/>
    <property type="match status" value="1"/>
</dbReference>
<dbReference type="PRINTS" id="PR01011">
    <property type="entry name" value="GLUTPROXDASE"/>
</dbReference>
<feature type="active site" evidence="4">
    <location>
        <position position="53"/>
    </location>
</feature>
<dbReference type="InterPro" id="IPR000889">
    <property type="entry name" value="Glutathione_peroxidase"/>
</dbReference>
<evidence type="ECO:0000256" key="4">
    <source>
        <dbReference type="PIRSR" id="PIRSR000303-1"/>
    </source>
</evidence>
<dbReference type="OrthoDB" id="9789406at2"/>
<accession>A0A150XAV6</accession>
<comment type="similarity">
    <text evidence="1 5">Belongs to the glutathione peroxidase family.</text>
</comment>
<reference evidence="6 7" key="1">
    <citation type="submission" date="2016-01" db="EMBL/GenBank/DDBJ databases">
        <title>Genome sequencing of Roseivirga spongicola UST030701-084.</title>
        <authorList>
            <person name="Selvaratnam C."/>
            <person name="Thevarajoo S."/>
            <person name="Goh K.M."/>
            <person name="Ee R."/>
            <person name="Chan K.-G."/>
            <person name="Chong C.S."/>
        </authorList>
    </citation>
    <scope>NUCLEOTIDE SEQUENCE [LARGE SCALE GENOMIC DNA]</scope>
    <source>
        <strain evidence="6 7">UST030701-084</strain>
    </source>
</reference>
<dbReference type="PIRSF" id="PIRSF000303">
    <property type="entry name" value="Glutathion_perox"/>
    <property type="match status" value="1"/>
</dbReference>
<evidence type="ECO:0000313" key="6">
    <source>
        <dbReference type="EMBL" id="KYG75855.1"/>
    </source>
</evidence>
<keyword evidence="3 5" id="KW-0560">Oxidoreductase</keyword>
<protein>
    <recommendedName>
        <fullName evidence="5">Glutathione peroxidase</fullName>
    </recommendedName>
</protein>
<dbReference type="AlphaFoldDB" id="A0A150XAV6"/>
<evidence type="ECO:0000256" key="2">
    <source>
        <dbReference type="ARBA" id="ARBA00022559"/>
    </source>
</evidence>
<evidence type="ECO:0000313" key="7">
    <source>
        <dbReference type="Proteomes" id="UP000075606"/>
    </source>
</evidence>
<gene>
    <name evidence="6" type="ORF">AWW68_08480</name>
</gene>
<dbReference type="STRING" id="333140.AWW68_08480"/>
<proteinExistence type="inferred from homology"/>
<keyword evidence="2 5" id="KW-0575">Peroxidase</keyword>
<dbReference type="EMBL" id="LRPC01000012">
    <property type="protein sequence ID" value="KYG75855.1"/>
    <property type="molecule type" value="Genomic_DNA"/>
</dbReference>
<dbReference type="RefSeq" id="WP_068219874.1">
    <property type="nucleotide sequence ID" value="NZ_CP139724.1"/>
</dbReference>
<keyword evidence="7" id="KW-1185">Reference proteome</keyword>
<dbReference type="Proteomes" id="UP000075606">
    <property type="component" value="Unassembled WGS sequence"/>
</dbReference>
<comment type="caution">
    <text evidence="6">The sequence shown here is derived from an EMBL/GenBank/DDBJ whole genome shotgun (WGS) entry which is preliminary data.</text>
</comment>
<dbReference type="PANTHER" id="PTHR11592:SF78">
    <property type="entry name" value="GLUTATHIONE PEROXIDASE"/>
    <property type="match status" value="1"/>
</dbReference>
<organism evidence="6 7">
    <name type="scientific">Roseivirga spongicola</name>
    <dbReference type="NCBI Taxonomy" id="333140"/>
    <lineage>
        <taxon>Bacteria</taxon>
        <taxon>Pseudomonadati</taxon>
        <taxon>Bacteroidota</taxon>
        <taxon>Cytophagia</taxon>
        <taxon>Cytophagales</taxon>
        <taxon>Roseivirgaceae</taxon>
        <taxon>Roseivirga</taxon>
    </lineage>
</organism>
<evidence type="ECO:0000256" key="5">
    <source>
        <dbReference type="RuleBase" id="RU000499"/>
    </source>
</evidence>
<dbReference type="GO" id="GO:0004601">
    <property type="term" value="F:peroxidase activity"/>
    <property type="evidence" value="ECO:0007669"/>
    <property type="project" value="UniProtKB-KW"/>
</dbReference>
<sequence length="168" mass="19253">MKYLSLFLLLLWPLKSNNMNFYDFELKGIDGEQVDLNAYKGKKILIVNVASECGYTPQYEDLQNLHEQFGNKVAVFGFPANNFGGQEPGTNQEIVEFCQANYGVSFQMFEKISVVGKDKHPLYKWLKEQSGEEPNWNFCKYLLDENGKVLAFYPSSVNPLDEQITAKL</sequence>
<dbReference type="CDD" id="cd00340">
    <property type="entry name" value="GSH_Peroxidase"/>
    <property type="match status" value="1"/>
</dbReference>
<dbReference type="Gene3D" id="3.40.30.10">
    <property type="entry name" value="Glutaredoxin"/>
    <property type="match status" value="1"/>
</dbReference>
<dbReference type="InterPro" id="IPR036249">
    <property type="entry name" value="Thioredoxin-like_sf"/>
</dbReference>
<dbReference type="PROSITE" id="PS00460">
    <property type="entry name" value="GLUTATHIONE_PEROXID_1"/>
    <property type="match status" value="1"/>
</dbReference>
<dbReference type="Pfam" id="PF00255">
    <property type="entry name" value="GSHPx"/>
    <property type="match status" value="1"/>
</dbReference>
<dbReference type="InterPro" id="IPR029759">
    <property type="entry name" value="GPX_AS"/>
</dbReference>